<reference evidence="3" key="1">
    <citation type="submission" date="2016-10" db="EMBL/GenBank/DDBJ databases">
        <authorList>
            <person name="Varghese N."/>
            <person name="Submissions S."/>
        </authorList>
    </citation>
    <scope>NUCLEOTIDE SEQUENCE [LARGE SCALE GENOMIC DNA]</scope>
    <source>
        <strain evidence="3">DSM 44718</strain>
    </source>
</reference>
<dbReference type="Pfam" id="PF22535">
    <property type="entry name" value="DUF7003"/>
    <property type="match status" value="1"/>
</dbReference>
<organism evidence="2 3">
    <name type="scientific">Asanoa ishikariensis</name>
    <dbReference type="NCBI Taxonomy" id="137265"/>
    <lineage>
        <taxon>Bacteria</taxon>
        <taxon>Bacillati</taxon>
        <taxon>Actinomycetota</taxon>
        <taxon>Actinomycetes</taxon>
        <taxon>Micromonosporales</taxon>
        <taxon>Micromonosporaceae</taxon>
        <taxon>Asanoa</taxon>
    </lineage>
</organism>
<sequence>MTSHILEQLDNAADEALFPYLDNGYYYPVDVRLHAFRDDHRWALVIETVGYSPRAANLHDVLHVFGNCLTQGEPGFENEDFLDRVDNWDEVEDADESEVYAGGPLVVRGQQIEVGADRGADLVDVLRLLTPAHREALLADEAELRRRIPADLPEILRLDEWRQPVDDELPSECATFRQLAEVLSTGDRTRYQPSPVPNTHWTHWPDAGTL</sequence>
<gene>
    <name evidence="2" type="ORF">SAMN05421684_0656</name>
</gene>
<keyword evidence="3" id="KW-1185">Reference proteome</keyword>
<dbReference type="AlphaFoldDB" id="A0A1H3LC69"/>
<name>A0A1H3LC69_9ACTN</name>
<dbReference type="Proteomes" id="UP000199632">
    <property type="component" value="Unassembled WGS sequence"/>
</dbReference>
<evidence type="ECO:0000256" key="1">
    <source>
        <dbReference type="SAM" id="MobiDB-lite"/>
    </source>
</evidence>
<accession>A0A1H3LC69</accession>
<proteinExistence type="predicted"/>
<dbReference type="RefSeq" id="WP_239083686.1">
    <property type="nucleotide sequence ID" value="NZ_BOND01000015.1"/>
</dbReference>
<dbReference type="EMBL" id="FNQB01000001">
    <property type="protein sequence ID" value="SDY61769.1"/>
    <property type="molecule type" value="Genomic_DNA"/>
</dbReference>
<dbReference type="STRING" id="137265.SAMN05421684_0656"/>
<feature type="region of interest" description="Disordered" evidence="1">
    <location>
        <begin position="188"/>
        <end position="210"/>
    </location>
</feature>
<evidence type="ECO:0000313" key="2">
    <source>
        <dbReference type="EMBL" id="SDY61769.1"/>
    </source>
</evidence>
<protein>
    <submittedName>
        <fullName evidence="2">Uncharacterized protein</fullName>
    </submittedName>
</protein>
<evidence type="ECO:0000313" key="3">
    <source>
        <dbReference type="Proteomes" id="UP000199632"/>
    </source>
</evidence>
<dbReference type="InterPro" id="IPR054272">
    <property type="entry name" value="DUF7003"/>
</dbReference>